<dbReference type="Pfam" id="PF13228">
    <property type="entry name" value="DUF4037"/>
    <property type="match status" value="1"/>
</dbReference>
<evidence type="ECO:0000259" key="1">
    <source>
        <dbReference type="Pfam" id="PF13228"/>
    </source>
</evidence>
<dbReference type="InterPro" id="IPR025117">
    <property type="entry name" value="DUF4037"/>
</dbReference>
<protein>
    <recommendedName>
        <fullName evidence="1">DUF4037 domain-containing protein</fullName>
    </recommendedName>
</protein>
<gene>
    <name evidence="2" type="ORF">SDC9_154914</name>
</gene>
<name>A0A645F509_9ZZZZ</name>
<feature type="domain" description="DUF4037" evidence="1">
    <location>
        <begin position="42"/>
        <end position="140"/>
    </location>
</feature>
<accession>A0A645F509</accession>
<reference evidence="2" key="1">
    <citation type="submission" date="2019-08" db="EMBL/GenBank/DDBJ databases">
        <authorList>
            <person name="Kucharzyk K."/>
            <person name="Murdoch R.W."/>
            <person name="Higgins S."/>
            <person name="Loffler F."/>
        </authorList>
    </citation>
    <scope>NUCLEOTIDE SEQUENCE</scope>
</reference>
<dbReference type="EMBL" id="VSSQ01053644">
    <property type="protein sequence ID" value="MPN07643.1"/>
    <property type="molecule type" value="Genomic_DNA"/>
</dbReference>
<evidence type="ECO:0000313" key="2">
    <source>
        <dbReference type="EMBL" id="MPN07643.1"/>
    </source>
</evidence>
<proteinExistence type="predicted"/>
<organism evidence="2">
    <name type="scientific">bioreactor metagenome</name>
    <dbReference type="NCBI Taxonomy" id="1076179"/>
    <lineage>
        <taxon>unclassified sequences</taxon>
        <taxon>metagenomes</taxon>
        <taxon>ecological metagenomes</taxon>
    </lineage>
</organism>
<dbReference type="AlphaFoldDB" id="A0A645F509"/>
<comment type="caution">
    <text evidence="2">The sequence shown here is derived from an EMBL/GenBank/DDBJ whole genome shotgun (WGS) entry which is preliminary data.</text>
</comment>
<sequence length="275" mass="31866">MDGLPKATNDSEGFPMVAISTFQRLHKYYIGDVLFPYSDLEWLLIPEQKLLELTSGEVFYDGLGVLNDFRRDIHYYPDNVWKYKLAYQWTTISWELDLIVLCNKRGDAISARLSLNETVKRIISLIFLLNRVYKPSYIKWVHRQFYKLPCLANEIGSELESIFTVKDIGIACSKVNKIIETLIEYQMDMGLIQKVDFKRSPSMSRGWSAFDLDVVIEELKQGIRGELSNLTFPIGAVDQWVTDEDLLLSPNSIKALRAVYFEKEPEREQLGDKML</sequence>